<protein>
    <submittedName>
        <fullName evidence="1">Uncharacterized protein</fullName>
    </submittedName>
</protein>
<sequence length="193" mass="20408">MLEQLVAQDRYRTISIIDRAGTPLLTVGEPALRTPGPLPVSADLRWQDGLTPVLFSFSWTEGADLTVVTEIDTEYVATTLRRLPGDVHLVDKDMHVLASAHGLSALDPVVETAAREAFAGRSGAHVSPDGRSVVAARSVEIRSSFSWVLVSQQPAGEINPAGAARQRVVRGLAGVGVLLGVLAGVRGASGNRR</sequence>
<gene>
    <name evidence="1" type="ORF">FKR81_31095</name>
</gene>
<evidence type="ECO:0000313" key="1">
    <source>
        <dbReference type="EMBL" id="TWP47788.1"/>
    </source>
</evidence>
<reference evidence="1 2" key="1">
    <citation type="submission" date="2019-07" db="EMBL/GenBank/DDBJ databases">
        <title>Lentzea xizangensis sp. nov., isolated from Qinghai-Tibetan Plateau Soils.</title>
        <authorList>
            <person name="Huang J."/>
        </authorList>
    </citation>
    <scope>NUCLEOTIDE SEQUENCE [LARGE SCALE GENOMIC DNA]</scope>
    <source>
        <strain evidence="1 2">FXJ1.1311</strain>
    </source>
</reference>
<name>A0A563ELA7_9PSEU</name>
<organism evidence="1 2">
    <name type="scientific">Lentzea tibetensis</name>
    <dbReference type="NCBI Taxonomy" id="2591470"/>
    <lineage>
        <taxon>Bacteria</taxon>
        <taxon>Bacillati</taxon>
        <taxon>Actinomycetota</taxon>
        <taxon>Actinomycetes</taxon>
        <taxon>Pseudonocardiales</taxon>
        <taxon>Pseudonocardiaceae</taxon>
        <taxon>Lentzea</taxon>
    </lineage>
</organism>
<dbReference type="AlphaFoldDB" id="A0A563ELA7"/>
<dbReference type="OrthoDB" id="3647180at2"/>
<dbReference type="RefSeq" id="WP_146357342.1">
    <property type="nucleotide sequence ID" value="NZ_VOBR01000024.1"/>
</dbReference>
<keyword evidence="2" id="KW-1185">Reference proteome</keyword>
<proteinExistence type="predicted"/>
<dbReference type="EMBL" id="VOBR01000024">
    <property type="protein sequence ID" value="TWP47788.1"/>
    <property type="molecule type" value="Genomic_DNA"/>
</dbReference>
<dbReference type="Proteomes" id="UP000316639">
    <property type="component" value="Unassembled WGS sequence"/>
</dbReference>
<accession>A0A563ELA7</accession>
<evidence type="ECO:0000313" key="2">
    <source>
        <dbReference type="Proteomes" id="UP000316639"/>
    </source>
</evidence>
<comment type="caution">
    <text evidence="1">The sequence shown here is derived from an EMBL/GenBank/DDBJ whole genome shotgun (WGS) entry which is preliminary data.</text>
</comment>